<keyword evidence="2 4" id="KW-0548">Nucleotidyltransferase</keyword>
<keyword evidence="3 4" id="KW-0414">Isoprene biosynthesis</keyword>
<accession>A0ABT7L680</accession>
<proteinExistence type="inferred from homology"/>
<evidence type="ECO:0000313" key="5">
    <source>
        <dbReference type="EMBL" id="MDL4841359.1"/>
    </source>
</evidence>
<evidence type="ECO:0000256" key="1">
    <source>
        <dbReference type="ARBA" id="ARBA00022679"/>
    </source>
</evidence>
<keyword evidence="6" id="KW-1185">Reference proteome</keyword>
<gene>
    <name evidence="4 5" type="primary">ispD</name>
    <name evidence="5" type="ORF">QQS35_12995</name>
</gene>
<comment type="similarity">
    <text evidence="4">Belongs to the IspD/TarI cytidylyltransferase family. IspD subfamily.</text>
</comment>
<dbReference type="InterPro" id="IPR029044">
    <property type="entry name" value="Nucleotide-diphossugar_trans"/>
</dbReference>
<comment type="caution">
    <text evidence="5">The sequence shown here is derived from an EMBL/GenBank/DDBJ whole genome shotgun (WGS) entry which is preliminary data.</text>
</comment>
<feature type="site" description="Positions MEP for the nucleophilic attack" evidence="4">
    <location>
        <position position="152"/>
    </location>
</feature>
<dbReference type="Pfam" id="PF01128">
    <property type="entry name" value="IspD"/>
    <property type="match status" value="1"/>
</dbReference>
<feature type="site" description="Transition state stabilizer" evidence="4">
    <location>
        <position position="15"/>
    </location>
</feature>
<dbReference type="CDD" id="cd02516">
    <property type="entry name" value="CDP-ME_synthetase"/>
    <property type="match status" value="1"/>
</dbReference>
<evidence type="ECO:0000313" key="6">
    <source>
        <dbReference type="Proteomes" id="UP001235343"/>
    </source>
</evidence>
<evidence type="ECO:0000256" key="4">
    <source>
        <dbReference type="HAMAP-Rule" id="MF_00108"/>
    </source>
</evidence>
<dbReference type="SUPFAM" id="SSF53448">
    <property type="entry name" value="Nucleotide-diphospho-sugar transferases"/>
    <property type="match status" value="1"/>
</dbReference>
<comment type="function">
    <text evidence="4">Catalyzes the formation of 4-diphosphocytidyl-2-C-methyl-D-erythritol from CTP and 2-C-methyl-D-erythritol 4-phosphate (MEP).</text>
</comment>
<protein>
    <recommendedName>
        <fullName evidence="4">2-C-methyl-D-erythritol 4-phosphate cytidylyltransferase</fullName>
        <ecNumber evidence="4">2.7.7.60</ecNumber>
    </recommendedName>
    <alternativeName>
        <fullName evidence="4">4-diphosphocytidyl-2C-methyl-D-erythritol synthase</fullName>
    </alternativeName>
    <alternativeName>
        <fullName evidence="4">MEP cytidylyltransferase</fullName>
        <shortName evidence="4">MCT</shortName>
    </alternativeName>
</protein>
<name>A0ABT7L680_9BACI</name>
<dbReference type="RefSeq" id="WP_285932714.1">
    <property type="nucleotide sequence ID" value="NZ_JASTZU010000040.1"/>
</dbReference>
<evidence type="ECO:0000256" key="2">
    <source>
        <dbReference type="ARBA" id="ARBA00022695"/>
    </source>
</evidence>
<dbReference type="EC" id="2.7.7.60" evidence="4"/>
<dbReference type="InterPro" id="IPR001228">
    <property type="entry name" value="IspD"/>
</dbReference>
<organism evidence="5 6">
    <name type="scientific">Aquibacillus rhizosphaerae</name>
    <dbReference type="NCBI Taxonomy" id="3051431"/>
    <lineage>
        <taxon>Bacteria</taxon>
        <taxon>Bacillati</taxon>
        <taxon>Bacillota</taxon>
        <taxon>Bacilli</taxon>
        <taxon>Bacillales</taxon>
        <taxon>Bacillaceae</taxon>
        <taxon>Aquibacillus</taxon>
    </lineage>
</organism>
<dbReference type="GO" id="GO:0050518">
    <property type="term" value="F:2-C-methyl-D-erythritol 4-phosphate cytidylyltransferase activity"/>
    <property type="evidence" value="ECO:0007669"/>
    <property type="project" value="UniProtKB-EC"/>
</dbReference>
<dbReference type="HAMAP" id="MF_00108">
    <property type="entry name" value="IspD"/>
    <property type="match status" value="1"/>
</dbReference>
<keyword evidence="1 4" id="KW-0808">Transferase</keyword>
<dbReference type="Proteomes" id="UP001235343">
    <property type="component" value="Unassembled WGS sequence"/>
</dbReference>
<feature type="site" description="Transition state stabilizer" evidence="4">
    <location>
        <position position="22"/>
    </location>
</feature>
<comment type="catalytic activity">
    <reaction evidence="4">
        <text>2-C-methyl-D-erythritol 4-phosphate + CTP + H(+) = 4-CDP-2-C-methyl-D-erythritol + diphosphate</text>
        <dbReference type="Rhea" id="RHEA:13429"/>
        <dbReference type="ChEBI" id="CHEBI:15378"/>
        <dbReference type="ChEBI" id="CHEBI:33019"/>
        <dbReference type="ChEBI" id="CHEBI:37563"/>
        <dbReference type="ChEBI" id="CHEBI:57823"/>
        <dbReference type="ChEBI" id="CHEBI:58262"/>
        <dbReference type="EC" id="2.7.7.60"/>
    </reaction>
</comment>
<dbReference type="EMBL" id="JASTZU010000040">
    <property type="protein sequence ID" value="MDL4841359.1"/>
    <property type="molecule type" value="Genomic_DNA"/>
</dbReference>
<feature type="site" description="Positions MEP for the nucleophilic attack" evidence="4">
    <location>
        <position position="208"/>
    </location>
</feature>
<dbReference type="InterPro" id="IPR034683">
    <property type="entry name" value="IspD/TarI"/>
</dbReference>
<evidence type="ECO:0000256" key="3">
    <source>
        <dbReference type="ARBA" id="ARBA00023229"/>
    </source>
</evidence>
<dbReference type="PANTHER" id="PTHR32125:SF4">
    <property type="entry name" value="2-C-METHYL-D-ERYTHRITOL 4-PHOSPHATE CYTIDYLYLTRANSFERASE, CHLOROPLASTIC"/>
    <property type="match status" value="1"/>
</dbReference>
<dbReference type="PANTHER" id="PTHR32125">
    <property type="entry name" value="2-C-METHYL-D-ERYTHRITOL 4-PHOSPHATE CYTIDYLYLTRANSFERASE, CHLOROPLASTIC"/>
    <property type="match status" value="1"/>
</dbReference>
<comment type="pathway">
    <text evidence="4">Isoprenoid biosynthesis; isopentenyl diphosphate biosynthesis via DXP pathway; isopentenyl diphosphate from 1-deoxy-D-xylulose 5-phosphate: step 2/6.</text>
</comment>
<dbReference type="InterPro" id="IPR050088">
    <property type="entry name" value="IspD/TarI_cytidylyltransf_bact"/>
</dbReference>
<reference evidence="5 6" key="1">
    <citation type="submission" date="2023-06" db="EMBL/GenBank/DDBJ databases">
        <title>Aquibacillus rhizosphaerae LR5S19.</title>
        <authorList>
            <person name="Sun J.-Q."/>
        </authorList>
    </citation>
    <scope>NUCLEOTIDE SEQUENCE [LARGE SCALE GENOMIC DNA]</scope>
    <source>
        <strain evidence="5 6">LR5S19</strain>
    </source>
</reference>
<dbReference type="Gene3D" id="3.90.550.10">
    <property type="entry name" value="Spore Coat Polysaccharide Biosynthesis Protein SpsA, Chain A"/>
    <property type="match status" value="1"/>
</dbReference>
<sequence>MDYFAIVLAAGQGKRMNAGENKQFITLADKPVIIHTLEVFAKDEWCKSIILVVNPNEQQRMKQLVNCYSFGKEIRLIQGGSERQESVYKGLCSIEDKTSIVFIHDGARPFVTQESLHKLAKVASAEKAAILAVPVTDTIKQRTDNQLTTLDRSLLWAAQTPQAFLFDRIYQAHKQAEENNFLGTDDASLVERLGYPVQIVRGSYNNIKLTNPEDLKRAQSFFNENG</sequence>
<dbReference type="NCBIfam" id="TIGR00453">
    <property type="entry name" value="ispD"/>
    <property type="match status" value="1"/>
</dbReference>